<dbReference type="InterPro" id="IPR024987">
    <property type="entry name" value="DUF3889"/>
</dbReference>
<dbReference type="Gene3D" id="3.10.450.390">
    <property type="entry name" value="Protein of unknown function DUF3889"/>
    <property type="match status" value="1"/>
</dbReference>
<organism evidence="1 2">
    <name type="scientific">Anoxybacillus andreesenii</name>
    <dbReference type="NCBI Taxonomy" id="1325932"/>
    <lineage>
        <taxon>Bacteria</taxon>
        <taxon>Bacillati</taxon>
        <taxon>Bacillota</taxon>
        <taxon>Bacilli</taxon>
        <taxon>Bacillales</taxon>
        <taxon>Anoxybacillaceae</taxon>
        <taxon>Anoxybacillus</taxon>
    </lineage>
</organism>
<dbReference type="Proteomes" id="UP001231362">
    <property type="component" value="Unassembled WGS sequence"/>
</dbReference>
<keyword evidence="2" id="KW-1185">Reference proteome</keyword>
<reference evidence="1 2" key="1">
    <citation type="submission" date="2023-07" db="EMBL/GenBank/DDBJ databases">
        <title>Genomic Encyclopedia of Type Strains, Phase IV (KMG-IV): sequencing the most valuable type-strain genomes for metagenomic binning, comparative biology and taxonomic classification.</title>
        <authorList>
            <person name="Goeker M."/>
        </authorList>
    </citation>
    <scope>NUCLEOTIDE SEQUENCE [LARGE SCALE GENOMIC DNA]</scope>
    <source>
        <strain evidence="1 2">DSM 23948</strain>
    </source>
</reference>
<sequence length="106" mass="12552">MKKIFLCIILLTVYSISSIHEKPIVTAEPLYAKWGRLAMEKTKEKYPKADIIDYKHIGRMSEINTTMEKFKLWLREGEREFGVLVNIEFDKKTERVIAITFKEVNR</sequence>
<evidence type="ECO:0008006" key="3">
    <source>
        <dbReference type="Google" id="ProtNLM"/>
    </source>
</evidence>
<dbReference type="EMBL" id="JAUSTU010000004">
    <property type="protein sequence ID" value="MDQ0154813.1"/>
    <property type="molecule type" value="Genomic_DNA"/>
</dbReference>
<protein>
    <recommendedName>
        <fullName evidence="3">DUF3889 domain-containing protein</fullName>
    </recommendedName>
</protein>
<accession>A0ABT9V1H8</accession>
<name>A0ABT9V1H8_9BACL</name>
<proteinExistence type="predicted"/>
<evidence type="ECO:0000313" key="2">
    <source>
        <dbReference type="Proteomes" id="UP001231362"/>
    </source>
</evidence>
<evidence type="ECO:0000313" key="1">
    <source>
        <dbReference type="EMBL" id="MDQ0154813.1"/>
    </source>
</evidence>
<gene>
    <name evidence="1" type="ORF">J2S07_001117</name>
</gene>
<dbReference type="Pfam" id="PF13028">
    <property type="entry name" value="DUF3889"/>
    <property type="match status" value="1"/>
</dbReference>
<dbReference type="RefSeq" id="WP_307149404.1">
    <property type="nucleotide sequence ID" value="NZ_JAUSTU010000004.1"/>
</dbReference>
<comment type="caution">
    <text evidence="1">The sequence shown here is derived from an EMBL/GenBank/DDBJ whole genome shotgun (WGS) entry which is preliminary data.</text>
</comment>